<feature type="transmembrane region" description="Helical" evidence="6">
    <location>
        <begin position="314"/>
        <end position="337"/>
    </location>
</feature>
<dbReference type="SUPFAM" id="SSF81321">
    <property type="entry name" value="Family A G protein-coupled receptor-like"/>
    <property type="match status" value="1"/>
</dbReference>
<reference evidence="8" key="1">
    <citation type="submission" date="2021-01" db="EMBL/GenBank/DDBJ databases">
        <authorList>
            <person name="Corre E."/>
            <person name="Pelletier E."/>
            <person name="Niang G."/>
            <person name="Scheremetjew M."/>
            <person name="Finn R."/>
            <person name="Kale V."/>
            <person name="Holt S."/>
            <person name="Cochrane G."/>
            <person name="Meng A."/>
            <person name="Brown T."/>
            <person name="Cohen L."/>
        </authorList>
    </citation>
    <scope>NUCLEOTIDE SEQUENCE</scope>
    <source>
        <strain evidence="8">MM31A-1</strain>
    </source>
</reference>
<dbReference type="EMBL" id="HBIO01003473">
    <property type="protein sequence ID" value="CAE0457535.1"/>
    <property type="molecule type" value="Transcribed_RNA"/>
</dbReference>
<dbReference type="AlphaFoldDB" id="A0A7S3PWG7"/>
<feature type="transmembrane region" description="Helical" evidence="6">
    <location>
        <begin position="90"/>
        <end position="113"/>
    </location>
</feature>
<dbReference type="InterPro" id="IPR017452">
    <property type="entry name" value="GPCR_Rhodpsn_7TM"/>
</dbReference>
<comment type="subcellular location">
    <subcellularLocation>
        <location evidence="1">Membrane</location>
        <topology evidence="1">Multi-pass membrane protein</topology>
    </subcellularLocation>
</comment>
<keyword evidence="3 6" id="KW-1133">Transmembrane helix</keyword>
<feature type="compositionally biased region" description="Basic and acidic residues" evidence="5">
    <location>
        <begin position="406"/>
        <end position="418"/>
    </location>
</feature>
<evidence type="ECO:0000256" key="6">
    <source>
        <dbReference type="SAM" id="Phobius"/>
    </source>
</evidence>
<evidence type="ECO:0000259" key="7">
    <source>
        <dbReference type="PROSITE" id="PS50262"/>
    </source>
</evidence>
<accession>A0A7S3PWG7</accession>
<keyword evidence="2 6" id="KW-0812">Transmembrane</keyword>
<keyword evidence="4 6" id="KW-0472">Membrane</keyword>
<dbReference type="PROSITE" id="PS50262">
    <property type="entry name" value="G_PROTEIN_RECEP_F1_2"/>
    <property type="match status" value="1"/>
</dbReference>
<evidence type="ECO:0000256" key="1">
    <source>
        <dbReference type="ARBA" id="ARBA00004141"/>
    </source>
</evidence>
<proteinExistence type="predicted"/>
<sequence length="635" mass="71966">MSKSSYNFAQSVVLTVAPTVTSTFSLIASGTMMVMIGISKKRLSDAYRRLIFGICFVDISHSIAVTFKVFKTMPDPNIWASLGNRTSCNVLGFIHLFGVQASAMYAVSLTIYYLYVIKHNVREAEFSRKIEPWLHFVPIVWNLFAAGYVVATDNMQPAMTGGCWIRQNDSAFCYQGDNDCYKKRKTAVWLNMIFSAIPLLISLLANLGLLTHIWFVVRRQEKHMDKHRMKRVSFCMKNELESTVRTPRIGSTPTPKLSSAFSTRPSRWSRRTPRTPIKSREFLYRAAWYFLSFFATFFFSVLSHSLKLATGKNSPYVIVLLSRIFGPLQGVFNIFVYTMPHVRKKRKFNQDWSWFRAFYAVIRLGGDDDKEDNQQRVANRITSRAKKRKSQAQMSRKSAMTHWSTRHYDRNVDNKNGDSSKSSEVNCVLPPPPCSLISSPLEEQDSSMSCDSNVHEFEIDNYGNEYSGGDLETIQEVMHAAHYSSKVNAKNSFGFNLPLCASRNNGERSHRLEENGGLELHSQDDFEGGQIVRFKHALQEHALKDSLSSITNTSTSASPSIATTQVNIGNGPKITDNFDVEKEASLWSRKYYKSALIELSNRPCTNEGEDVEKAIYDVKDSIAGDDISNRIVTSI</sequence>
<dbReference type="PANTHER" id="PTHR23112">
    <property type="entry name" value="G PROTEIN-COUPLED RECEPTOR 157-RELATED"/>
    <property type="match status" value="1"/>
</dbReference>
<evidence type="ECO:0000313" key="8">
    <source>
        <dbReference type="EMBL" id="CAE0457535.1"/>
    </source>
</evidence>
<feature type="domain" description="G-protein coupled receptors family 1 profile" evidence="7">
    <location>
        <begin position="29"/>
        <end position="337"/>
    </location>
</feature>
<feature type="transmembrane region" description="Helical" evidence="6">
    <location>
        <begin position="133"/>
        <end position="151"/>
    </location>
</feature>
<feature type="transmembrane region" description="Helical" evidence="6">
    <location>
        <begin position="282"/>
        <end position="302"/>
    </location>
</feature>
<dbReference type="PANTHER" id="PTHR23112:SF0">
    <property type="entry name" value="TRANSMEMBRANE PROTEIN 116"/>
    <property type="match status" value="1"/>
</dbReference>
<evidence type="ECO:0000256" key="2">
    <source>
        <dbReference type="ARBA" id="ARBA00022692"/>
    </source>
</evidence>
<dbReference type="Gene3D" id="1.20.1070.10">
    <property type="entry name" value="Rhodopsin 7-helix transmembrane proteins"/>
    <property type="match status" value="1"/>
</dbReference>
<gene>
    <name evidence="8" type="ORF">CDEB00056_LOCUS2376</name>
</gene>
<protein>
    <recommendedName>
        <fullName evidence="7">G-protein coupled receptors family 1 profile domain-containing protein</fullName>
    </recommendedName>
</protein>
<feature type="transmembrane region" description="Helical" evidence="6">
    <location>
        <begin position="50"/>
        <end position="70"/>
    </location>
</feature>
<feature type="region of interest" description="Disordered" evidence="5">
    <location>
        <begin position="380"/>
        <end position="425"/>
    </location>
</feature>
<name>A0A7S3PWG7_9STRA</name>
<feature type="compositionally biased region" description="Polar residues" evidence="5">
    <location>
        <begin position="391"/>
        <end position="403"/>
    </location>
</feature>
<feature type="transmembrane region" description="Helical" evidence="6">
    <location>
        <begin position="12"/>
        <end position="38"/>
    </location>
</feature>
<feature type="compositionally biased region" description="Polar residues" evidence="5">
    <location>
        <begin position="247"/>
        <end position="261"/>
    </location>
</feature>
<evidence type="ECO:0000256" key="3">
    <source>
        <dbReference type="ARBA" id="ARBA00022989"/>
    </source>
</evidence>
<evidence type="ECO:0000256" key="5">
    <source>
        <dbReference type="SAM" id="MobiDB-lite"/>
    </source>
</evidence>
<evidence type="ECO:0000256" key="4">
    <source>
        <dbReference type="ARBA" id="ARBA00023136"/>
    </source>
</evidence>
<dbReference type="GO" id="GO:0005886">
    <property type="term" value="C:plasma membrane"/>
    <property type="evidence" value="ECO:0007669"/>
    <property type="project" value="TreeGrafter"/>
</dbReference>
<feature type="transmembrane region" description="Helical" evidence="6">
    <location>
        <begin position="192"/>
        <end position="217"/>
    </location>
</feature>
<feature type="region of interest" description="Disordered" evidence="5">
    <location>
        <begin position="247"/>
        <end position="272"/>
    </location>
</feature>
<dbReference type="GO" id="GO:0004930">
    <property type="term" value="F:G protein-coupled receptor activity"/>
    <property type="evidence" value="ECO:0007669"/>
    <property type="project" value="TreeGrafter"/>
</dbReference>
<organism evidence="8">
    <name type="scientific">Chaetoceros debilis</name>
    <dbReference type="NCBI Taxonomy" id="122233"/>
    <lineage>
        <taxon>Eukaryota</taxon>
        <taxon>Sar</taxon>
        <taxon>Stramenopiles</taxon>
        <taxon>Ochrophyta</taxon>
        <taxon>Bacillariophyta</taxon>
        <taxon>Coscinodiscophyceae</taxon>
        <taxon>Chaetocerotophycidae</taxon>
        <taxon>Chaetocerotales</taxon>
        <taxon>Chaetocerotaceae</taxon>
        <taxon>Chaetoceros</taxon>
    </lineage>
</organism>
<dbReference type="GO" id="GO:0007189">
    <property type="term" value="P:adenylate cyclase-activating G protein-coupled receptor signaling pathway"/>
    <property type="evidence" value="ECO:0007669"/>
    <property type="project" value="TreeGrafter"/>
</dbReference>